<dbReference type="AlphaFoldDB" id="A0A419F5H4"/>
<comment type="caution">
    <text evidence="1">The sequence shown here is derived from an EMBL/GenBank/DDBJ whole genome shotgun (WGS) entry which is preliminary data.</text>
</comment>
<feature type="non-terminal residue" evidence="1">
    <location>
        <position position="159"/>
    </location>
</feature>
<sequence>MKPVQPAPDFTRLRNVLTGEAKPNRLPLVELFIDEPIKEQILGRVVASDFSLDPEEVRQRIDDEIEFRYKLGYDYIDVCPLVYFGTGFQFSPNTERFWMSESSSLIHCRKDFEKHQWPTAEDVNYSQMEYAASRLPEGMMIIPRVAGVFENVSFLTGIE</sequence>
<gene>
    <name evidence="1" type="ORF">C4532_04125</name>
</gene>
<name>A0A419F5H4_9BACT</name>
<proteinExistence type="predicted"/>
<reference evidence="1 2" key="1">
    <citation type="journal article" date="2017" name="ISME J.">
        <title>Energy and carbon metabolisms in a deep terrestrial subsurface fluid microbial community.</title>
        <authorList>
            <person name="Momper L."/>
            <person name="Jungbluth S.P."/>
            <person name="Lee M.D."/>
            <person name="Amend J.P."/>
        </authorList>
    </citation>
    <scope>NUCLEOTIDE SEQUENCE [LARGE SCALE GENOMIC DNA]</scope>
    <source>
        <strain evidence="1">SURF_17</strain>
    </source>
</reference>
<protein>
    <submittedName>
        <fullName evidence="1">Uncharacterized protein</fullName>
    </submittedName>
</protein>
<evidence type="ECO:0000313" key="1">
    <source>
        <dbReference type="EMBL" id="RJP73505.1"/>
    </source>
</evidence>
<evidence type="ECO:0000313" key="2">
    <source>
        <dbReference type="Proteomes" id="UP000285961"/>
    </source>
</evidence>
<accession>A0A419F5H4</accession>
<dbReference type="EMBL" id="QZKI01000026">
    <property type="protein sequence ID" value="RJP73505.1"/>
    <property type="molecule type" value="Genomic_DNA"/>
</dbReference>
<organism evidence="1 2">
    <name type="scientific">Candidatus Abyssobacteria bacterium SURF_17</name>
    <dbReference type="NCBI Taxonomy" id="2093361"/>
    <lineage>
        <taxon>Bacteria</taxon>
        <taxon>Pseudomonadati</taxon>
        <taxon>Candidatus Hydrogenedentota</taxon>
        <taxon>Candidatus Abyssobacteria</taxon>
    </lineage>
</organism>
<dbReference type="Proteomes" id="UP000285961">
    <property type="component" value="Unassembled WGS sequence"/>
</dbReference>